<dbReference type="PANTHER" id="PTHR43792">
    <property type="entry name" value="GNAT FAMILY, PUTATIVE (AFU_ORTHOLOGUE AFUA_3G00765)-RELATED-RELATED"/>
    <property type="match status" value="1"/>
</dbReference>
<dbReference type="InterPro" id="IPR000182">
    <property type="entry name" value="GNAT_dom"/>
</dbReference>
<accession>A0A840D759</accession>
<dbReference type="AlphaFoldDB" id="A0A840D759"/>
<evidence type="ECO:0000259" key="1">
    <source>
        <dbReference type="PROSITE" id="PS51186"/>
    </source>
</evidence>
<dbReference type="EMBL" id="JACIER010000028">
    <property type="protein sequence ID" value="MBB4046308.1"/>
    <property type="molecule type" value="Genomic_DNA"/>
</dbReference>
<gene>
    <name evidence="2" type="ORF">GGR06_004142</name>
</gene>
<evidence type="ECO:0000313" key="3">
    <source>
        <dbReference type="Proteomes" id="UP000560658"/>
    </source>
</evidence>
<dbReference type="RefSeq" id="WP_081741519.1">
    <property type="nucleotide sequence ID" value="NZ_JACIER010000028.1"/>
</dbReference>
<dbReference type="Gene3D" id="3.40.630.30">
    <property type="match status" value="1"/>
</dbReference>
<dbReference type="InterPro" id="IPR016181">
    <property type="entry name" value="Acyl_CoA_acyltransferase"/>
</dbReference>
<dbReference type="PANTHER" id="PTHR43792:SF1">
    <property type="entry name" value="N-ACETYLTRANSFERASE DOMAIN-CONTAINING PROTEIN"/>
    <property type="match status" value="1"/>
</dbReference>
<evidence type="ECO:0000313" key="2">
    <source>
        <dbReference type="EMBL" id="MBB4046308.1"/>
    </source>
</evidence>
<comment type="caution">
    <text evidence="2">The sequence shown here is derived from an EMBL/GenBank/DDBJ whole genome shotgun (WGS) entry which is preliminary data.</text>
</comment>
<dbReference type="GO" id="GO:0016747">
    <property type="term" value="F:acyltransferase activity, transferring groups other than amino-acyl groups"/>
    <property type="evidence" value="ECO:0007669"/>
    <property type="project" value="InterPro"/>
</dbReference>
<dbReference type="InterPro" id="IPR051531">
    <property type="entry name" value="N-acetyltransferase"/>
</dbReference>
<proteinExistence type="predicted"/>
<dbReference type="SUPFAM" id="SSF55729">
    <property type="entry name" value="Acyl-CoA N-acyltransferases (Nat)"/>
    <property type="match status" value="1"/>
</dbReference>
<feature type="domain" description="N-acetyltransferase" evidence="1">
    <location>
        <begin position="206"/>
        <end position="368"/>
    </location>
</feature>
<sequence length="369" mass="43164">MAKKKRQGHYCKICDQWKANEKFSGKGHAAHICKECALLPIERKNELQRINKVDRISEKFRLTKEEWDLLEKYAKNNKYPELKEYAADVLAHHRQMKEDRKPQIEEIAYSDLEDDLKEEIEEHLYIDLDLFIEENGFVPEEKHLKKITKGIIDAYIRYSHLRIIPDDAWNEQMKQVLATVVADLEEDGIVPQSYQSSLVLLETERLCISKFTRDDLDSLSRIMEKPEVMYAWEHGFTRSETRKWMNRQLTRYKKDGYGYFAVFLKKSGELIGQTGLMKNVIGDDEVTELGFIFDNEFWGNGYAMESAKACIGYGFDEIGLSRIYCSIRPENTASIHVAENLGMAKTGEHIVVYNDKDMLHYIYSLEKRT</sequence>
<keyword evidence="3" id="KW-1185">Reference proteome</keyword>
<dbReference type="Proteomes" id="UP000560658">
    <property type="component" value="Unassembled WGS sequence"/>
</dbReference>
<name>A0A840D759_9BACE</name>
<dbReference type="Pfam" id="PF13302">
    <property type="entry name" value="Acetyltransf_3"/>
    <property type="match status" value="1"/>
</dbReference>
<organism evidence="2 3">
    <name type="scientific">Bacteroides reticulotermitis</name>
    <dbReference type="NCBI Taxonomy" id="1133319"/>
    <lineage>
        <taxon>Bacteria</taxon>
        <taxon>Pseudomonadati</taxon>
        <taxon>Bacteroidota</taxon>
        <taxon>Bacteroidia</taxon>
        <taxon>Bacteroidales</taxon>
        <taxon>Bacteroidaceae</taxon>
        <taxon>Bacteroides</taxon>
    </lineage>
</organism>
<reference evidence="2" key="1">
    <citation type="submission" date="2020-08" db="EMBL/GenBank/DDBJ databases">
        <title>Genomic Encyclopedia of Type Strains, Phase IV (KMG-IV): sequencing the most valuable type-strain genomes for metagenomic binning, comparative biology and taxonomic classification.</title>
        <authorList>
            <person name="Goeker M."/>
        </authorList>
    </citation>
    <scope>NUCLEOTIDE SEQUENCE [LARGE SCALE GENOMIC DNA]</scope>
    <source>
        <strain evidence="2">DSM 105720</strain>
    </source>
</reference>
<protein>
    <submittedName>
        <fullName evidence="2">RimJ/RimL family protein N-acetyltransferase</fullName>
    </submittedName>
</protein>
<dbReference type="PROSITE" id="PS51186">
    <property type="entry name" value="GNAT"/>
    <property type="match status" value="1"/>
</dbReference>